<accession>A0A6A4NLW8</accession>
<protein>
    <submittedName>
        <fullName evidence="1">Uncharacterized protein</fullName>
    </submittedName>
</protein>
<keyword evidence="2" id="KW-1185">Reference proteome</keyword>
<evidence type="ECO:0000313" key="1">
    <source>
        <dbReference type="EMBL" id="KAE9587548.1"/>
    </source>
</evidence>
<proteinExistence type="predicted"/>
<dbReference type="AlphaFoldDB" id="A0A6A4NLW8"/>
<dbReference type="Proteomes" id="UP000447434">
    <property type="component" value="Chromosome 23"/>
</dbReference>
<organism evidence="1 2">
    <name type="scientific">Lupinus albus</name>
    <name type="common">White lupine</name>
    <name type="synonym">Lupinus termis</name>
    <dbReference type="NCBI Taxonomy" id="3870"/>
    <lineage>
        <taxon>Eukaryota</taxon>
        <taxon>Viridiplantae</taxon>
        <taxon>Streptophyta</taxon>
        <taxon>Embryophyta</taxon>
        <taxon>Tracheophyta</taxon>
        <taxon>Spermatophyta</taxon>
        <taxon>Magnoliopsida</taxon>
        <taxon>eudicotyledons</taxon>
        <taxon>Gunneridae</taxon>
        <taxon>Pentapetalae</taxon>
        <taxon>rosids</taxon>
        <taxon>fabids</taxon>
        <taxon>Fabales</taxon>
        <taxon>Fabaceae</taxon>
        <taxon>Papilionoideae</taxon>
        <taxon>50 kb inversion clade</taxon>
        <taxon>genistoids sensu lato</taxon>
        <taxon>core genistoids</taxon>
        <taxon>Genisteae</taxon>
        <taxon>Lupinus</taxon>
    </lineage>
</organism>
<name>A0A6A4NLW8_LUPAL</name>
<sequence length="185" mass="21273">MYSRVLGPTFFLVHPTVIDQGREVHNLLMPKYHLQLWSQTNLKLCTLGPPVRIHFIVRAILCQLIEVRNVLSHRHIPLLQSQEFNLPFPLQISRKVLLEESSLERFSSNCSSFYLHLSPGVLPPVLCFLRQHVGSISRLLIILTTHLSENLLQILNPFICSNRSESPLELTRFASAEFIQSTILR</sequence>
<comment type="caution">
    <text evidence="1">The sequence shown here is derived from an EMBL/GenBank/DDBJ whole genome shotgun (WGS) entry which is preliminary data.</text>
</comment>
<reference evidence="2" key="1">
    <citation type="journal article" date="2020" name="Nat. Commun.">
        <title>Genome sequence of the cluster root forming white lupin.</title>
        <authorList>
            <person name="Hufnagel B."/>
            <person name="Marques A."/>
            <person name="Soriano A."/>
            <person name="Marques L."/>
            <person name="Divol F."/>
            <person name="Doumas P."/>
            <person name="Sallet E."/>
            <person name="Mancinotti D."/>
            <person name="Carrere S."/>
            <person name="Marande W."/>
            <person name="Arribat S."/>
            <person name="Keller J."/>
            <person name="Huneau C."/>
            <person name="Blein T."/>
            <person name="Aime D."/>
            <person name="Laguerre M."/>
            <person name="Taylor J."/>
            <person name="Schubert V."/>
            <person name="Nelson M."/>
            <person name="Geu-Flores F."/>
            <person name="Crespi M."/>
            <person name="Gallardo-Guerrero K."/>
            <person name="Delaux P.-M."/>
            <person name="Salse J."/>
            <person name="Berges H."/>
            <person name="Guyot R."/>
            <person name="Gouzy J."/>
            <person name="Peret B."/>
        </authorList>
    </citation>
    <scope>NUCLEOTIDE SEQUENCE [LARGE SCALE GENOMIC DNA]</scope>
    <source>
        <strain evidence="2">cv. Amiga</strain>
    </source>
</reference>
<evidence type="ECO:0000313" key="2">
    <source>
        <dbReference type="Proteomes" id="UP000447434"/>
    </source>
</evidence>
<gene>
    <name evidence="1" type="ORF">Lalb_Chr23g0274971</name>
</gene>
<dbReference type="EMBL" id="WOCE01000023">
    <property type="protein sequence ID" value="KAE9587548.1"/>
    <property type="molecule type" value="Genomic_DNA"/>
</dbReference>